<accession>A0ABQ2ZAR8</accession>
<sequence length="241" mass="28291">MFSELINKFKERKAINEWRSSPLGIALENHSREYFYGENELLGGFSEEGKQNIIGDFYQKIIALSTDENAFLTYREQLATYVCEYASFQVLCLKEDEKKDSFYSDCPYISAELYKHTQILSEHNDLLKEHKWKNGEVSDEEFIALCNARCAVLLYCINGLNIVRIEFKDVIEEKDWLRPFIKSMLIWEEDTYRQKISLPSLLPNDLDGLWHSTFMNIVVNGAANPYYEWEKAQEENDDDIV</sequence>
<proteinExistence type="predicted"/>
<dbReference type="EMBL" id="BMXS01000039">
    <property type="protein sequence ID" value="GGY10517.1"/>
    <property type="molecule type" value="Genomic_DNA"/>
</dbReference>
<keyword evidence="2" id="KW-1185">Reference proteome</keyword>
<name>A0ABQ2ZAR8_9GAMM</name>
<reference evidence="2" key="1">
    <citation type="journal article" date="2019" name="Int. J. Syst. Evol. Microbiol.">
        <title>The Global Catalogue of Microorganisms (GCM) 10K type strain sequencing project: providing services to taxonomists for standard genome sequencing and annotation.</title>
        <authorList>
            <consortium name="The Broad Institute Genomics Platform"/>
            <consortium name="The Broad Institute Genome Sequencing Center for Infectious Disease"/>
            <person name="Wu L."/>
            <person name="Ma J."/>
        </authorList>
    </citation>
    <scope>NUCLEOTIDE SEQUENCE [LARGE SCALE GENOMIC DNA]</scope>
    <source>
        <strain evidence="2">KCTC 22228</strain>
    </source>
</reference>
<evidence type="ECO:0000313" key="2">
    <source>
        <dbReference type="Proteomes" id="UP000653056"/>
    </source>
</evidence>
<evidence type="ECO:0000313" key="1">
    <source>
        <dbReference type="EMBL" id="GGY10517.1"/>
    </source>
</evidence>
<protein>
    <submittedName>
        <fullName evidence="1">Uncharacterized protein</fullName>
    </submittedName>
</protein>
<dbReference type="Proteomes" id="UP000653056">
    <property type="component" value="Unassembled WGS sequence"/>
</dbReference>
<gene>
    <name evidence="1" type="ORF">GCM10007160_42160</name>
</gene>
<comment type="caution">
    <text evidence="1">The sequence shown here is derived from an EMBL/GenBank/DDBJ whole genome shotgun (WGS) entry which is preliminary data.</text>
</comment>
<organism evidence="1 2">
    <name type="scientific">Litchfieldella qijiaojingensis</name>
    <dbReference type="NCBI Taxonomy" id="980347"/>
    <lineage>
        <taxon>Bacteria</taxon>
        <taxon>Pseudomonadati</taxon>
        <taxon>Pseudomonadota</taxon>
        <taxon>Gammaproteobacteria</taxon>
        <taxon>Oceanospirillales</taxon>
        <taxon>Halomonadaceae</taxon>
        <taxon>Litchfieldella</taxon>
    </lineage>
</organism>